<comment type="caution">
    <text evidence="2">The sequence shown here is derived from an EMBL/GenBank/DDBJ whole genome shotgun (WGS) entry which is preliminary data.</text>
</comment>
<organism evidence="2 3">
    <name type="scientific">Datura stramonium</name>
    <name type="common">Jimsonweed</name>
    <name type="synonym">Common thornapple</name>
    <dbReference type="NCBI Taxonomy" id="4076"/>
    <lineage>
        <taxon>Eukaryota</taxon>
        <taxon>Viridiplantae</taxon>
        <taxon>Streptophyta</taxon>
        <taxon>Embryophyta</taxon>
        <taxon>Tracheophyta</taxon>
        <taxon>Spermatophyta</taxon>
        <taxon>Magnoliopsida</taxon>
        <taxon>eudicotyledons</taxon>
        <taxon>Gunneridae</taxon>
        <taxon>Pentapetalae</taxon>
        <taxon>asterids</taxon>
        <taxon>lamiids</taxon>
        <taxon>Solanales</taxon>
        <taxon>Solanaceae</taxon>
        <taxon>Solanoideae</taxon>
        <taxon>Datureae</taxon>
        <taxon>Datura</taxon>
    </lineage>
</organism>
<dbReference type="InterPro" id="IPR026960">
    <property type="entry name" value="RVT-Znf"/>
</dbReference>
<proteinExistence type="predicted"/>
<sequence>MEALFLQEAIHQFMLWMAIHQSLAKYERLLKMNIHAPPTCVFCKIADETKEHLLFECLITRDLWRRLLRCDGYSRVIGSWQQQ</sequence>
<evidence type="ECO:0000313" key="3">
    <source>
        <dbReference type="Proteomes" id="UP000823775"/>
    </source>
</evidence>
<feature type="non-terminal residue" evidence="2">
    <location>
        <position position="83"/>
    </location>
</feature>
<dbReference type="EMBL" id="JACEIK010006443">
    <property type="protein sequence ID" value="MCE2055683.1"/>
    <property type="molecule type" value="Genomic_DNA"/>
</dbReference>
<dbReference type="Pfam" id="PF13966">
    <property type="entry name" value="zf-RVT"/>
    <property type="match status" value="1"/>
</dbReference>
<evidence type="ECO:0000259" key="1">
    <source>
        <dbReference type="Pfam" id="PF13966"/>
    </source>
</evidence>
<name>A0ABS8W586_DATST</name>
<accession>A0ABS8W586</accession>
<dbReference type="Proteomes" id="UP000823775">
    <property type="component" value="Unassembled WGS sequence"/>
</dbReference>
<evidence type="ECO:0000313" key="2">
    <source>
        <dbReference type="EMBL" id="MCE2055683.1"/>
    </source>
</evidence>
<protein>
    <recommendedName>
        <fullName evidence="1">Reverse transcriptase zinc-binding domain-containing protein</fullName>
    </recommendedName>
</protein>
<reference evidence="2 3" key="1">
    <citation type="journal article" date="2021" name="BMC Genomics">
        <title>Datura genome reveals duplications of psychoactive alkaloid biosynthetic genes and high mutation rate following tissue culture.</title>
        <authorList>
            <person name="Rajewski A."/>
            <person name="Carter-House D."/>
            <person name="Stajich J."/>
            <person name="Litt A."/>
        </authorList>
    </citation>
    <scope>NUCLEOTIDE SEQUENCE [LARGE SCALE GENOMIC DNA]</scope>
    <source>
        <strain evidence="2">AR-01</strain>
    </source>
</reference>
<keyword evidence="3" id="KW-1185">Reference proteome</keyword>
<gene>
    <name evidence="2" type="ORF">HAX54_043186</name>
</gene>
<feature type="domain" description="Reverse transcriptase zinc-binding" evidence="1">
    <location>
        <begin position="11"/>
        <end position="64"/>
    </location>
</feature>